<protein>
    <submittedName>
        <fullName evidence="1">17856_t:CDS:1</fullName>
    </submittedName>
</protein>
<evidence type="ECO:0000313" key="2">
    <source>
        <dbReference type="Proteomes" id="UP000789920"/>
    </source>
</evidence>
<sequence length="405" mass="45436">MTQLPSEKGIYVPVTAVLVSPNTIVQVKTAKKNHHTTIFVQLAFEACQAQNLNKPQLGHLQKNNVSPHRYLRETRIEVPEESAVQAIMSRLVVGSQLDISLFVEKEKIKTTGFSRGKGTAGVRKRYNKKRGPRSHGSGFHNAIGSTGSGRDMNRVLKGKRMPGRMGNEKTSIKNMTVEKIDPERKIIFLRGGVPGPRKELYGSLSLTGFTALRNLVLDSNNLTSIDISGCPNLIELTLHNNNLTSLDFSHNSRLEEIYITRNNITADLRIFSHLVKLRVLNIAGEGCYHRSGDGRHNTFSGSLASLRNCQFLEELFIVNQTLIQEGLEELPTNLKSKVGYPESRGNNGLRMQIDIITGKLKQNEIVVEEELEKLKGILEVMREERENHFNEIDPILARIKKIVDE</sequence>
<keyword evidence="2" id="KW-1185">Reference proteome</keyword>
<evidence type="ECO:0000313" key="1">
    <source>
        <dbReference type="EMBL" id="CAG8699680.1"/>
    </source>
</evidence>
<comment type="caution">
    <text evidence="1">The sequence shown here is derived from an EMBL/GenBank/DDBJ whole genome shotgun (WGS) entry which is preliminary data.</text>
</comment>
<reference evidence="1" key="1">
    <citation type="submission" date="2021-06" db="EMBL/GenBank/DDBJ databases">
        <authorList>
            <person name="Kallberg Y."/>
            <person name="Tangrot J."/>
            <person name="Rosling A."/>
        </authorList>
    </citation>
    <scope>NUCLEOTIDE SEQUENCE</scope>
    <source>
        <strain evidence="1">MA461A</strain>
    </source>
</reference>
<dbReference type="Proteomes" id="UP000789920">
    <property type="component" value="Unassembled WGS sequence"/>
</dbReference>
<accession>A0ACA9PA07</accession>
<organism evidence="1 2">
    <name type="scientific">Racocetra persica</name>
    <dbReference type="NCBI Taxonomy" id="160502"/>
    <lineage>
        <taxon>Eukaryota</taxon>
        <taxon>Fungi</taxon>
        <taxon>Fungi incertae sedis</taxon>
        <taxon>Mucoromycota</taxon>
        <taxon>Glomeromycotina</taxon>
        <taxon>Glomeromycetes</taxon>
        <taxon>Diversisporales</taxon>
        <taxon>Gigasporaceae</taxon>
        <taxon>Racocetra</taxon>
    </lineage>
</organism>
<name>A0ACA9PA07_9GLOM</name>
<gene>
    <name evidence="1" type="ORF">RPERSI_LOCUS9961</name>
</gene>
<dbReference type="EMBL" id="CAJVQC010019231">
    <property type="protein sequence ID" value="CAG8699680.1"/>
    <property type="molecule type" value="Genomic_DNA"/>
</dbReference>
<proteinExistence type="predicted"/>